<gene>
    <name evidence="13" type="ORF">A2704_03225</name>
</gene>
<keyword evidence="9 13" id="KW-0413">Isomerase</keyword>
<evidence type="ECO:0000256" key="5">
    <source>
        <dbReference type="ARBA" id="ARBA00022723"/>
    </source>
</evidence>
<dbReference type="CDD" id="cd02885">
    <property type="entry name" value="NUDIX_IPP_Isomerase"/>
    <property type="match status" value="1"/>
</dbReference>
<comment type="caution">
    <text evidence="13">The sequence shown here is derived from an EMBL/GenBank/DDBJ whole genome shotgun (WGS) entry which is preliminary data.</text>
</comment>
<evidence type="ECO:0000256" key="1">
    <source>
        <dbReference type="ARBA" id="ARBA00004826"/>
    </source>
</evidence>
<dbReference type="HAMAP" id="MF_00202">
    <property type="entry name" value="Idi"/>
    <property type="match status" value="1"/>
</dbReference>
<dbReference type="EC" id="5.3.3.2" evidence="3 10"/>
<evidence type="ECO:0000256" key="11">
    <source>
        <dbReference type="PIRSR" id="PIRSR018427-1"/>
    </source>
</evidence>
<feature type="active site" evidence="11">
    <location>
        <position position="119"/>
    </location>
</feature>
<comment type="similarity">
    <text evidence="2">Belongs to the IPP isomerase type 1 family.</text>
</comment>
<feature type="active site" evidence="11">
    <location>
        <position position="72"/>
    </location>
</feature>
<evidence type="ECO:0000256" key="2">
    <source>
        <dbReference type="ARBA" id="ARBA00007579"/>
    </source>
</evidence>
<dbReference type="PANTHER" id="PTHR10885:SF0">
    <property type="entry name" value="ISOPENTENYL-DIPHOSPHATE DELTA-ISOMERASE"/>
    <property type="match status" value="1"/>
</dbReference>
<keyword evidence="6" id="KW-0460">Magnesium</keyword>
<dbReference type="InterPro" id="IPR000086">
    <property type="entry name" value="NUDIX_hydrolase_dom"/>
</dbReference>
<evidence type="ECO:0000259" key="12">
    <source>
        <dbReference type="PROSITE" id="PS51462"/>
    </source>
</evidence>
<dbReference type="GO" id="GO:0004452">
    <property type="term" value="F:isopentenyl-diphosphate delta-isomerase activity"/>
    <property type="evidence" value="ECO:0007669"/>
    <property type="project" value="UniProtKB-UniRule"/>
</dbReference>
<dbReference type="Gene3D" id="3.90.79.10">
    <property type="entry name" value="Nucleoside Triphosphate Pyrophosphohydrolase"/>
    <property type="match status" value="1"/>
</dbReference>
<evidence type="ECO:0000256" key="7">
    <source>
        <dbReference type="ARBA" id="ARBA00023211"/>
    </source>
</evidence>
<dbReference type="NCBIfam" id="TIGR02150">
    <property type="entry name" value="IPP_isom_1"/>
    <property type="match status" value="1"/>
</dbReference>
<organism evidence="13 14">
    <name type="scientific">Candidatus Kaiserbacteria bacterium RIFCSPHIGHO2_01_FULL_54_36b</name>
    <dbReference type="NCBI Taxonomy" id="1798483"/>
    <lineage>
        <taxon>Bacteria</taxon>
        <taxon>Candidatus Kaiseribacteriota</taxon>
    </lineage>
</organism>
<dbReference type="EMBL" id="MFKW01000086">
    <property type="protein sequence ID" value="OGG48730.1"/>
    <property type="molecule type" value="Genomic_DNA"/>
</dbReference>
<keyword evidence="5" id="KW-0479">Metal-binding</keyword>
<evidence type="ECO:0000313" key="14">
    <source>
        <dbReference type="Proteomes" id="UP000176445"/>
    </source>
</evidence>
<dbReference type="InterPro" id="IPR011876">
    <property type="entry name" value="IsopentenylPP_isomerase_typ1"/>
</dbReference>
<dbReference type="InterPro" id="IPR056375">
    <property type="entry name" value="Idi_bact"/>
</dbReference>
<evidence type="ECO:0000313" key="13">
    <source>
        <dbReference type="EMBL" id="OGG48730.1"/>
    </source>
</evidence>
<dbReference type="InterPro" id="IPR015797">
    <property type="entry name" value="NUDIX_hydrolase-like_dom_sf"/>
</dbReference>
<dbReference type="PIRSF" id="PIRSF018427">
    <property type="entry name" value="Isopntndiph_ism"/>
    <property type="match status" value="1"/>
</dbReference>
<evidence type="ECO:0000256" key="3">
    <source>
        <dbReference type="ARBA" id="ARBA00012057"/>
    </source>
</evidence>
<keyword evidence="7" id="KW-0464">Manganese</keyword>
<dbReference type="Proteomes" id="UP000176445">
    <property type="component" value="Unassembled WGS sequence"/>
</dbReference>
<dbReference type="NCBIfam" id="NF002995">
    <property type="entry name" value="PRK03759.1"/>
    <property type="match status" value="1"/>
</dbReference>
<evidence type="ECO:0000256" key="4">
    <source>
        <dbReference type="ARBA" id="ARBA00022490"/>
    </source>
</evidence>
<dbReference type="GO" id="GO:0046872">
    <property type="term" value="F:metal ion binding"/>
    <property type="evidence" value="ECO:0007669"/>
    <property type="project" value="UniProtKB-KW"/>
</dbReference>
<dbReference type="PROSITE" id="PS51462">
    <property type="entry name" value="NUDIX"/>
    <property type="match status" value="1"/>
</dbReference>
<proteinExistence type="inferred from homology"/>
<evidence type="ECO:0000256" key="8">
    <source>
        <dbReference type="ARBA" id="ARBA00023229"/>
    </source>
</evidence>
<dbReference type="GO" id="GO:0008299">
    <property type="term" value="P:isoprenoid biosynthetic process"/>
    <property type="evidence" value="ECO:0007669"/>
    <property type="project" value="UniProtKB-UniRule"/>
</dbReference>
<name>A0A1F6CIC3_9BACT</name>
<dbReference type="SUPFAM" id="SSF55811">
    <property type="entry name" value="Nudix"/>
    <property type="match status" value="1"/>
</dbReference>
<dbReference type="UniPathway" id="UPA00059">
    <property type="reaction ID" value="UER00104"/>
</dbReference>
<comment type="pathway">
    <text evidence="1">Isoprenoid biosynthesis; dimethylallyl diphosphate biosynthesis; dimethylallyl diphosphate from isopentenyl diphosphate: step 1/1.</text>
</comment>
<sequence>MDVNMPPAEEVVLVDEDNRVLGTRQKSDVHGKETPLHRGFSLFLFDRAGRLLLQQRSHTKKTWPLVWSNSVCGHPALDESNVAAAERRLAYELGMRAAHIEEVAPYRYTFVRDGVMENEICPILVGFATEEPKPNQQEVEAIRWVAWQDFLKEIAAQPGTYSEWCEEEARVLESHPRFQEMFENRGQHFNNSHFST</sequence>
<dbReference type="PANTHER" id="PTHR10885">
    <property type="entry name" value="ISOPENTENYL-DIPHOSPHATE DELTA-ISOMERASE"/>
    <property type="match status" value="1"/>
</dbReference>
<protein>
    <recommendedName>
        <fullName evidence="3 10">Isopentenyl-diphosphate delta-isomerase</fullName>
        <ecNumber evidence="3 10">5.3.3.2</ecNumber>
    </recommendedName>
</protein>
<evidence type="ECO:0000256" key="10">
    <source>
        <dbReference type="NCBIfam" id="TIGR02150"/>
    </source>
</evidence>
<accession>A0A1F6CIC3</accession>
<evidence type="ECO:0000256" key="9">
    <source>
        <dbReference type="ARBA" id="ARBA00023235"/>
    </source>
</evidence>
<dbReference type="Pfam" id="PF00293">
    <property type="entry name" value="NUDIX"/>
    <property type="match status" value="1"/>
</dbReference>
<evidence type="ECO:0000256" key="6">
    <source>
        <dbReference type="ARBA" id="ARBA00022842"/>
    </source>
</evidence>
<reference evidence="13 14" key="1">
    <citation type="journal article" date="2016" name="Nat. Commun.">
        <title>Thousands of microbial genomes shed light on interconnected biogeochemical processes in an aquifer system.</title>
        <authorList>
            <person name="Anantharaman K."/>
            <person name="Brown C.T."/>
            <person name="Hug L.A."/>
            <person name="Sharon I."/>
            <person name="Castelle C.J."/>
            <person name="Probst A.J."/>
            <person name="Thomas B.C."/>
            <person name="Singh A."/>
            <person name="Wilkins M.J."/>
            <person name="Karaoz U."/>
            <person name="Brodie E.L."/>
            <person name="Williams K.H."/>
            <person name="Hubbard S.S."/>
            <person name="Banfield J.F."/>
        </authorList>
    </citation>
    <scope>NUCLEOTIDE SEQUENCE [LARGE SCALE GENOMIC DNA]</scope>
</reference>
<keyword evidence="4" id="KW-0963">Cytoplasm</keyword>
<dbReference type="AlphaFoldDB" id="A0A1F6CIC3"/>
<feature type="domain" description="Nudix hydrolase" evidence="12">
    <location>
        <begin position="35"/>
        <end position="167"/>
    </location>
</feature>
<dbReference type="GO" id="GO:0050992">
    <property type="term" value="P:dimethylallyl diphosphate biosynthetic process"/>
    <property type="evidence" value="ECO:0007669"/>
    <property type="project" value="UniProtKB-UniPathway"/>
</dbReference>
<keyword evidence="8" id="KW-0414">Isoprene biosynthesis</keyword>